<dbReference type="SUPFAM" id="SSF53756">
    <property type="entry name" value="UDP-Glycosyltransferase/glycogen phosphorylase"/>
    <property type="match status" value="2"/>
</dbReference>
<accession>A0AAU7DVM4</accession>
<keyword evidence="4" id="KW-0808">Transferase</keyword>
<dbReference type="InterPro" id="IPR051612">
    <property type="entry name" value="Teichoic_Acid_Biosynth"/>
</dbReference>
<dbReference type="Pfam" id="PF04464">
    <property type="entry name" value="Glyphos_transf"/>
    <property type="match status" value="2"/>
</dbReference>
<dbReference type="PANTHER" id="PTHR37316">
    <property type="entry name" value="TEICHOIC ACID GLYCEROL-PHOSPHATE PRIMASE"/>
    <property type="match status" value="1"/>
</dbReference>
<dbReference type="GO" id="GO:0047355">
    <property type="term" value="F:CDP-glycerol glycerophosphotransferase activity"/>
    <property type="evidence" value="ECO:0007669"/>
    <property type="project" value="InterPro"/>
</dbReference>
<proteinExistence type="inferred from homology"/>
<keyword evidence="3" id="KW-1003">Cell membrane</keyword>
<dbReference type="GO" id="GO:0019350">
    <property type="term" value="P:teichoic acid biosynthetic process"/>
    <property type="evidence" value="ECO:0007669"/>
    <property type="project" value="UniProtKB-KW"/>
</dbReference>
<evidence type="ECO:0000256" key="2">
    <source>
        <dbReference type="ARBA" id="ARBA00010488"/>
    </source>
</evidence>
<evidence type="ECO:0000256" key="4">
    <source>
        <dbReference type="ARBA" id="ARBA00022679"/>
    </source>
</evidence>
<dbReference type="InterPro" id="IPR007554">
    <property type="entry name" value="Glycerophosphate_synth"/>
</dbReference>
<sequence>MPSSHSFKSVLQTLRQVFYIIGYALCRAFLKPRDGLVLFLSDSAATPVGNARAVIEELSVRGYEVQTVTRPGLRVRRTLREHFELCILMARARVIMVDDFFPMIYQIRLRPGTQLLQLWHASGAFKTMGFSRVGKPGGPIKGSKTHKNYTAAICSSQSVREDYARAFGIALAKVHATGIPRTDPFFDQDFVEATATRVRADLQIPQGKKLLLFAPTFRGNGQLSAYYDHSLIDWQDLASRFSDEYVLGIRMHPFVKVPPPALTTDTRFLDLSTYPDPNALLMATDLLITDYSSIIFDYALLERPVIFFCPDLEQYTASRDFYYPFERYTFGPVAHTYSELADAISDAALSPADLAQFREFFVGACDGRSTERVVDELLAPHLGQIENKARSATGSAGSGSAMERVKVAAAIAIRTGLAVIYAPMKLLPTQNKVTLISRQADTPSIDFELLIAKLQAASQAPKVVVLTHEFHSSLTKKLAYIPHILKQMAHIATSRTVVVDTYCIPVSALTHKKSLRIIQTWHAMGAIKKFGYSILDRGEGSSGGIARAMHMHRNYDVVLASSPAAAPFFAEAFNVPTDRVVVAPLPRVDLLTNAQYLALTRANLIERFPELAGGKNILFAPTFHKGQTFDAAALETYFAQRGFTFIAKPHPVSLGAGKPNRYREVSAFDLLAVADYVVTDYSSIMVEAAVADIPVFILAPDLAQYRQKRSFYMDFEAEAPGPIAASFEELRDNIEGFSGELTSVRKFAQRWVNSPQEESCTEQIVRLVLTAPHERTVA</sequence>
<organism evidence="7">
    <name type="scientific">Jonesiaceae bacterium BS-20</name>
    <dbReference type="NCBI Taxonomy" id="3120821"/>
    <lineage>
        <taxon>Bacteria</taxon>
        <taxon>Bacillati</taxon>
        <taxon>Actinomycetota</taxon>
        <taxon>Actinomycetes</taxon>
        <taxon>Micrococcales</taxon>
        <taxon>Jonesiaceae</taxon>
    </lineage>
</organism>
<dbReference type="GO" id="GO:0005886">
    <property type="term" value="C:plasma membrane"/>
    <property type="evidence" value="ECO:0007669"/>
    <property type="project" value="UniProtKB-SubCell"/>
</dbReference>
<dbReference type="PANTHER" id="PTHR37316:SF2">
    <property type="entry name" value="TEICHOIC ACID RIBITOL-PHOSPHATE POLYMERASE TARK"/>
    <property type="match status" value="1"/>
</dbReference>
<dbReference type="AlphaFoldDB" id="A0AAU7DVM4"/>
<dbReference type="Gene3D" id="3.40.50.11820">
    <property type="match status" value="2"/>
</dbReference>
<reference evidence="7" key="1">
    <citation type="submission" date="2024-02" db="EMBL/GenBank/DDBJ databases">
        <title>Tomenella chthoni gen. nov. sp. nov., a member of the family Jonesiaceae isolated from bat guano.</title>
        <authorList>
            <person name="Miller S.L."/>
            <person name="King J."/>
            <person name="Sankaranarayanan K."/>
            <person name="Lawson P.A."/>
        </authorList>
    </citation>
    <scope>NUCLEOTIDE SEQUENCE</scope>
    <source>
        <strain evidence="7">BS-20</strain>
    </source>
</reference>
<dbReference type="InterPro" id="IPR043149">
    <property type="entry name" value="TagF_N"/>
</dbReference>
<dbReference type="Gene3D" id="3.40.50.12580">
    <property type="match status" value="2"/>
</dbReference>
<name>A0AAU7DVM4_9MICO</name>
<evidence type="ECO:0000256" key="3">
    <source>
        <dbReference type="ARBA" id="ARBA00022475"/>
    </source>
</evidence>
<dbReference type="InterPro" id="IPR043148">
    <property type="entry name" value="TagF_C"/>
</dbReference>
<protein>
    <submittedName>
        <fullName evidence="7">CDP-glycerol glycerophosphotransferase family protein</fullName>
    </submittedName>
</protein>
<gene>
    <name evidence="7" type="ORF">V5R04_02150</name>
</gene>
<evidence type="ECO:0000256" key="6">
    <source>
        <dbReference type="ARBA" id="ARBA00023136"/>
    </source>
</evidence>
<keyword evidence="6" id="KW-0472">Membrane</keyword>
<comment type="subcellular location">
    <subcellularLocation>
        <location evidence="1">Cell membrane</location>
        <topology evidence="1">Peripheral membrane protein</topology>
    </subcellularLocation>
</comment>
<evidence type="ECO:0000256" key="1">
    <source>
        <dbReference type="ARBA" id="ARBA00004202"/>
    </source>
</evidence>
<dbReference type="EMBL" id="CP146203">
    <property type="protein sequence ID" value="XBH22054.1"/>
    <property type="molecule type" value="Genomic_DNA"/>
</dbReference>
<evidence type="ECO:0000313" key="7">
    <source>
        <dbReference type="EMBL" id="XBH22054.1"/>
    </source>
</evidence>
<comment type="similarity">
    <text evidence="2">Belongs to the CDP-glycerol glycerophosphotransferase family.</text>
</comment>
<evidence type="ECO:0000256" key="5">
    <source>
        <dbReference type="ARBA" id="ARBA00022944"/>
    </source>
</evidence>
<keyword evidence="5" id="KW-0777">Teichoic acid biosynthesis</keyword>